<gene>
    <name evidence="1" type="ORF">ACFOMG_05785</name>
</gene>
<keyword evidence="2" id="KW-1185">Reference proteome</keyword>
<dbReference type="RefSeq" id="WP_376865365.1">
    <property type="nucleotide sequence ID" value="NZ_JBHRYB010000005.1"/>
</dbReference>
<organism evidence="1 2">
    <name type="scientific">Bacterioplanoides pacificum</name>
    <dbReference type="NCBI Taxonomy" id="1171596"/>
    <lineage>
        <taxon>Bacteria</taxon>
        <taxon>Pseudomonadati</taxon>
        <taxon>Pseudomonadota</taxon>
        <taxon>Gammaproteobacteria</taxon>
        <taxon>Oceanospirillales</taxon>
        <taxon>Oceanospirillaceae</taxon>
        <taxon>Bacterioplanoides</taxon>
    </lineage>
</organism>
<evidence type="ECO:0000313" key="1">
    <source>
        <dbReference type="EMBL" id="MFC3679622.1"/>
    </source>
</evidence>
<protein>
    <recommendedName>
        <fullName evidence="3">Kinase</fullName>
    </recommendedName>
</protein>
<sequence>MALWPARLQHNDPRLTAASRACWQSLPAAWRAQANDIWLPLASEIAQRAQSHRHSHHQAAIIGIHGGQGSGKSTLSNALARLYQAALGWQVAVISIDDLYLSKAERQRLARDIHPLLATRGVPGTHDVHAGITLFEQLRQLQPGQPLSYPAFDKIRDDRCPAAQWHSVRGPLDLILFEGWCVGCRPQPQSQLLTPINALERTEDPDGRWRHWVNRQLAGDYQNWFSQINWLLTLQVPGMQAVQQWRSQQEQDNRRASHTPDAGLNEQQLQRFIQHYQRLTEHALQTMPDNANLVLQLNSDHQVADIHYTETVS</sequence>
<dbReference type="PANTHER" id="PTHR10285">
    <property type="entry name" value="URIDINE KINASE"/>
    <property type="match status" value="1"/>
</dbReference>
<evidence type="ECO:0000313" key="2">
    <source>
        <dbReference type="Proteomes" id="UP001595722"/>
    </source>
</evidence>
<dbReference type="EMBL" id="JBHRYB010000005">
    <property type="protein sequence ID" value="MFC3679622.1"/>
    <property type="molecule type" value="Genomic_DNA"/>
</dbReference>
<comment type="caution">
    <text evidence="1">The sequence shown here is derived from an EMBL/GenBank/DDBJ whole genome shotgun (WGS) entry which is preliminary data.</text>
</comment>
<dbReference type="SUPFAM" id="SSF52540">
    <property type="entry name" value="P-loop containing nucleoside triphosphate hydrolases"/>
    <property type="match status" value="1"/>
</dbReference>
<reference evidence="2" key="1">
    <citation type="journal article" date="2019" name="Int. J. Syst. Evol. Microbiol.">
        <title>The Global Catalogue of Microorganisms (GCM) 10K type strain sequencing project: providing services to taxonomists for standard genome sequencing and annotation.</title>
        <authorList>
            <consortium name="The Broad Institute Genomics Platform"/>
            <consortium name="The Broad Institute Genome Sequencing Center for Infectious Disease"/>
            <person name="Wu L."/>
            <person name="Ma J."/>
        </authorList>
    </citation>
    <scope>NUCLEOTIDE SEQUENCE [LARGE SCALE GENOMIC DNA]</scope>
    <source>
        <strain evidence="2">KCTC 42424</strain>
    </source>
</reference>
<dbReference type="InterPro" id="IPR027417">
    <property type="entry name" value="P-loop_NTPase"/>
</dbReference>
<proteinExistence type="predicted"/>
<dbReference type="Proteomes" id="UP001595722">
    <property type="component" value="Unassembled WGS sequence"/>
</dbReference>
<dbReference type="Gene3D" id="3.40.50.300">
    <property type="entry name" value="P-loop containing nucleotide triphosphate hydrolases"/>
    <property type="match status" value="1"/>
</dbReference>
<name>A0ABV7VR87_9GAMM</name>
<accession>A0ABV7VR87</accession>
<evidence type="ECO:0008006" key="3">
    <source>
        <dbReference type="Google" id="ProtNLM"/>
    </source>
</evidence>